<evidence type="ECO:0000259" key="2">
    <source>
        <dbReference type="SMART" id="SM00848"/>
    </source>
</evidence>
<dbReference type="Gene3D" id="3.90.70.10">
    <property type="entry name" value="Cysteine proteinases"/>
    <property type="match status" value="1"/>
</dbReference>
<keyword evidence="1" id="KW-1133">Transmembrane helix</keyword>
<dbReference type="Proteomes" id="UP001608902">
    <property type="component" value="Unassembled WGS sequence"/>
</dbReference>
<evidence type="ECO:0000313" key="4">
    <source>
        <dbReference type="Proteomes" id="UP001608902"/>
    </source>
</evidence>
<evidence type="ECO:0000313" key="3">
    <source>
        <dbReference type="EMBL" id="MFH4976036.1"/>
    </source>
</evidence>
<comment type="caution">
    <text evidence="3">The sequence shown here is derived from an EMBL/GenBank/DDBJ whole genome shotgun (WGS) entry which is preliminary data.</text>
</comment>
<feature type="transmembrane region" description="Helical" evidence="1">
    <location>
        <begin position="38"/>
        <end position="57"/>
    </location>
</feature>
<reference evidence="3 4" key="1">
    <citation type="submission" date="2024-08" db="EMBL/GenBank/DDBJ databases">
        <title>Gnathostoma spinigerum genome.</title>
        <authorList>
            <person name="Gonzalez-Bertolin B."/>
            <person name="Monzon S."/>
            <person name="Zaballos A."/>
            <person name="Jimenez P."/>
            <person name="Dekumyoy P."/>
            <person name="Varona S."/>
            <person name="Cuesta I."/>
            <person name="Sumanam S."/>
            <person name="Adisakwattana P."/>
            <person name="Gasser R.B."/>
            <person name="Hernandez-Gonzalez A."/>
            <person name="Young N.D."/>
            <person name="Perteguer M.J."/>
        </authorList>
    </citation>
    <scope>NUCLEOTIDE SEQUENCE [LARGE SCALE GENOMIC DNA]</scope>
    <source>
        <strain evidence="3">AL3</strain>
        <tissue evidence="3">Liver</tissue>
    </source>
</reference>
<keyword evidence="4" id="KW-1185">Reference proteome</keyword>
<name>A0ABD6EA09_9BILA</name>
<proteinExistence type="predicted"/>
<keyword evidence="1" id="KW-0472">Membrane</keyword>
<protein>
    <recommendedName>
        <fullName evidence="2">Cathepsin propeptide inhibitor domain-containing protein</fullName>
    </recommendedName>
</protein>
<dbReference type="SUPFAM" id="SSF54001">
    <property type="entry name" value="Cysteine proteinases"/>
    <property type="match status" value="1"/>
</dbReference>
<feature type="domain" description="Cathepsin propeptide inhibitor" evidence="2">
    <location>
        <begin position="93"/>
        <end position="151"/>
    </location>
</feature>
<evidence type="ECO:0000256" key="1">
    <source>
        <dbReference type="SAM" id="Phobius"/>
    </source>
</evidence>
<dbReference type="InterPro" id="IPR038765">
    <property type="entry name" value="Papain-like_cys_pep_sf"/>
</dbReference>
<dbReference type="SMART" id="SM00848">
    <property type="entry name" value="Inhibitor_I29"/>
    <property type="match status" value="1"/>
</dbReference>
<sequence length="201" mass="24367">MDMNVIRQMTPTKVRLVNDGEELAEILRQDRKKMRHTSMLLFIAICVLVIVIVYSMLSHWMDWKLLSNVLQEHVARRREFDRPLRRAINIQNYELFIERYNRKYANPEETLTRYHAYVHSLEEVQRYNDRNQHLSGRYGENRFSDWSIEEFSKMLMPNDFKQRLRASKFIRKKLPEGLLKGDVIPEHFDWRPYHVITAVKT</sequence>
<gene>
    <name evidence="3" type="ORF">AB6A40_002745</name>
</gene>
<accession>A0ABD6EA09</accession>
<dbReference type="EMBL" id="JBGFUD010001268">
    <property type="protein sequence ID" value="MFH4976036.1"/>
    <property type="molecule type" value="Genomic_DNA"/>
</dbReference>
<dbReference type="Pfam" id="PF08246">
    <property type="entry name" value="Inhibitor_I29"/>
    <property type="match status" value="1"/>
</dbReference>
<organism evidence="3 4">
    <name type="scientific">Gnathostoma spinigerum</name>
    <dbReference type="NCBI Taxonomy" id="75299"/>
    <lineage>
        <taxon>Eukaryota</taxon>
        <taxon>Metazoa</taxon>
        <taxon>Ecdysozoa</taxon>
        <taxon>Nematoda</taxon>
        <taxon>Chromadorea</taxon>
        <taxon>Rhabditida</taxon>
        <taxon>Spirurina</taxon>
        <taxon>Gnathostomatomorpha</taxon>
        <taxon>Gnathostomatoidea</taxon>
        <taxon>Gnathostomatidae</taxon>
        <taxon>Gnathostoma</taxon>
    </lineage>
</organism>
<feature type="non-terminal residue" evidence="3">
    <location>
        <position position="201"/>
    </location>
</feature>
<dbReference type="InterPro" id="IPR013201">
    <property type="entry name" value="Prot_inhib_I29"/>
</dbReference>
<dbReference type="AlphaFoldDB" id="A0ABD6EA09"/>
<keyword evidence="1" id="KW-0812">Transmembrane</keyword>